<reference evidence="3" key="1">
    <citation type="submission" date="2015-12" db="EMBL/GenBank/DDBJ databases">
        <title>Update maize B73 reference genome by single molecule sequencing technologies.</title>
        <authorList>
            <consortium name="Maize Genome Sequencing Project"/>
            <person name="Ware D."/>
        </authorList>
    </citation>
    <scope>NUCLEOTIDE SEQUENCE [LARGE SCALE GENOMIC DNA]</scope>
    <source>
        <strain evidence="3">cv. B73</strain>
    </source>
</reference>
<accession>A0A804QBQ4</accession>
<reference evidence="2" key="3">
    <citation type="submission" date="2021-05" db="UniProtKB">
        <authorList>
            <consortium name="EnsemblPlants"/>
        </authorList>
    </citation>
    <scope>IDENTIFICATION</scope>
    <source>
        <strain evidence="2">cv. B73</strain>
    </source>
</reference>
<evidence type="ECO:0000313" key="2">
    <source>
        <dbReference type="EnsemblPlants" id="Zm00001eb313340_P001"/>
    </source>
</evidence>
<sequence length="106" mass="10742">MVVANVDDSRVVLDTASDDDAITPSSSSVIVLSSRENPKPSATAPVGAGTSGGGGTRYEAVARGCCTPVPWGGALFALRGCQASPLGARFARSSLGDNRRPFFAGQ</sequence>
<feature type="region of interest" description="Disordered" evidence="1">
    <location>
        <begin position="34"/>
        <end position="54"/>
    </location>
</feature>
<dbReference type="Gramene" id="Zm00001eb313340_T001">
    <property type="protein sequence ID" value="Zm00001eb313340_P001"/>
    <property type="gene ID" value="Zm00001eb313340"/>
</dbReference>
<dbReference type="EnsemblPlants" id="Zm00001eb313340_T001">
    <property type="protein sequence ID" value="Zm00001eb313340_P001"/>
    <property type="gene ID" value="Zm00001eb313340"/>
</dbReference>
<name>A0A804QBQ4_MAIZE</name>
<dbReference type="Proteomes" id="UP000007305">
    <property type="component" value="Chromosome 7"/>
</dbReference>
<proteinExistence type="predicted"/>
<evidence type="ECO:0000256" key="1">
    <source>
        <dbReference type="SAM" id="MobiDB-lite"/>
    </source>
</evidence>
<dbReference type="InParanoid" id="A0A804QBQ4"/>
<protein>
    <submittedName>
        <fullName evidence="2">Uncharacterized protein</fullName>
    </submittedName>
</protein>
<reference evidence="2" key="2">
    <citation type="submission" date="2019-07" db="EMBL/GenBank/DDBJ databases">
        <authorList>
            <person name="Seetharam A."/>
            <person name="Woodhouse M."/>
            <person name="Cannon E."/>
        </authorList>
    </citation>
    <scope>NUCLEOTIDE SEQUENCE [LARGE SCALE GENOMIC DNA]</scope>
    <source>
        <strain evidence="2">cv. B73</strain>
    </source>
</reference>
<keyword evidence="3" id="KW-1185">Reference proteome</keyword>
<dbReference type="AlphaFoldDB" id="A0A804QBQ4"/>
<organism evidence="2 3">
    <name type="scientific">Zea mays</name>
    <name type="common">Maize</name>
    <dbReference type="NCBI Taxonomy" id="4577"/>
    <lineage>
        <taxon>Eukaryota</taxon>
        <taxon>Viridiplantae</taxon>
        <taxon>Streptophyta</taxon>
        <taxon>Embryophyta</taxon>
        <taxon>Tracheophyta</taxon>
        <taxon>Spermatophyta</taxon>
        <taxon>Magnoliopsida</taxon>
        <taxon>Liliopsida</taxon>
        <taxon>Poales</taxon>
        <taxon>Poaceae</taxon>
        <taxon>PACMAD clade</taxon>
        <taxon>Panicoideae</taxon>
        <taxon>Andropogonodae</taxon>
        <taxon>Andropogoneae</taxon>
        <taxon>Tripsacinae</taxon>
        <taxon>Zea</taxon>
    </lineage>
</organism>
<evidence type="ECO:0000313" key="3">
    <source>
        <dbReference type="Proteomes" id="UP000007305"/>
    </source>
</evidence>